<dbReference type="InterPro" id="IPR047873">
    <property type="entry name" value="Ribosomal_uL16"/>
</dbReference>
<dbReference type="CDD" id="cd01433">
    <property type="entry name" value="Ribosomal_L16_L10e"/>
    <property type="match status" value="1"/>
</dbReference>
<evidence type="ECO:0000256" key="3">
    <source>
        <dbReference type="ARBA" id="ARBA00022980"/>
    </source>
</evidence>
<comment type="similarity">
    <text evidence="2">Belongs to the universal ribosomal protein uL29 family.</text>
</comment>
<keyword evidence="4 5" id="KW-0687">Ribonucleoprotein</keyword>
<dbReference type="InterPro" id="IPR018254">
    <property type="entry name" value="Ribosomal_uL29_CS"/>
</dbReference>
<name>A0A9W4WZG3_9GLOM</name>
<dbReference type="OrthoDB" id="268521at2759"/>
<sequence>YEGHAKGNQEVNFGDYGLQAQEGTYISNRAIEAGRKVISPFVKKTGKMWIRVFPQLGKTKKPLEVRMGSGKGSVESWVAVVKAGTVIFEVQGLPKDVAYKVLAQVSYKLPKNNDKKQEVKKPLTFEELLAQYRSALTVLQMKSKMGQLVKTHQIKQVKKEIARLLAKKHSLLNEKV</sequence>
<dbReference type="Gene3D" id="1.10.287.310">
    <property type="match status" value="1"/>
</dbReference>
<dbReference type="Pfam" id="PF00831">
    <property type="entry name" value="Ribosomal_L29"/>
    <property type="match status" value="1"/>
</dbReference>
<dbReference type="InterPro" id="IPR001854">
    <property type="entry name" value="Ribosomal_uL29"/>
</dbReference>
<dbReference type="NCBIfam" id="TIGR01164">
    <property type="entry name" value="rplP_bact"/>
    <property type="match status" value="1"/>
</dbReference>
<dbReference type="PROSITE" id="PS00701">
    <property type="entry name" value="RIBOSOMAL_L16_2"/>
    <property type="match status" value="1"/>
</dbReference>
<keyword evidence="3 5" id="KW-0689">Ribosomal protein</keyword>
<evidence type="ECO:0000256" key="4">
    <source>
        <dbReference type="ARBA" id="ARBA00023274"/>
    </source>
</evidence>
<dbReference type="GO" id="GO:0022625">
    <property type="term" value="C:cytosolic large ribosomal subunit"/>
    <property type="evidence" value="ECO:0007669"/>
    <property type="project" value="TreeGrafter"/>
</dbReference>
<dbReference type="PROSITE" id="PS00579">
    <property type="entry name" value="RIBOSOMAL_L29"/>
    <property type="match status" value="1"/>
</dbReference>
<feature type="non-terminal residue" evidence="6">
    <location>
        <position position="176"/>
    </location>
</feature>
<evidence type="ECO:0000256" key="2">
    <source>
        <dbReference type="ARBA" id="ARBA00009254"/>
    </source>
</evidence>
<proteinExistence type="inferred from homology"/>
<dbReference type="InterPro" id="IPR036049">
    <property type="entry name" value="Ribosomal_uL29_sf"/>
</dbReference>
<dbReference type="NCBIfam" id="TIGR00012">
    <property type="entry name" value="L29"/>
    <property type="match status" value="1"/>
</dbReference>
<dbReference type="GO" id="GO:0003735">
    <property type="term" value="F:structural constituent of ribosome"/>
    <property type="evidence" value="ECO:0007669"/>
    <property type="project" value="InterPro"/>
</dbReference>
<dbReference type="GO" id="GO:0019843">
    <property type="term" value="F:rRNA binding"/>
    <property type="evidence" value="ECO:0007669"/>
    <property type="project" value="InterPro"/>
</dbReference>
<keyword evidence="7" id="KW-1185">Reference proteome</keyword>
<dbReference type="HAMAP" id="MF_00374">
    <property type="entry name" value="Ribosomal_uL29"/>
    <property type="match status" value="1"/>
</dbReference>
<evidence type="ECO:0000256" key="1">
    <source>
        <dbReference type="ARBA" id="ARBA00008931"/>
    </source>
</evidence>
<dbReference type="PROSITE" id="PS00586">
    <property type="entry name" value="RIBOSOMAL_L16_1"/>
    <property type="match status" value="1"/>
</dbReference>
<comment type="caution">
    <text evidence="6">The sequence shown here is derived from an EMBL/GenBank/DDBJ whole genome shotgun (WGS) entry which is preliminary data.</text>
</comment>
<dbReference type="PRINTS" id="PR00060">
    <property type="entry name" value="RIBOSOMALL16"/>
</dbReference>
<dbReference type="Proteomes" id="UP001153678">
    <property type="component" value="Unassembled WGS sequence"/>
</dbReference>
<evidence type="ECO:0000256" key="5">
    <source>
        <dbReference type="RuleBase" id="RU004413"/>
    </source>
</evidence>
<dbReference type="GO" id="GO:0006412">
    <property type="term" value="P:translation"/>
    <property type="evidence" value="ECO:0007669"/>
    <property type="project" value="InterPro"/>
</dbReference>
<organism evidence="6 7">
    <name type="scientific">Funneliformis geosporum</name>
    <dbReference type="NCBI Taxonomy" id="1117311"/>
    <lineage>
        <taxon>Eukaryota</taxon>
        <taxon>Fungi</taxon>
        <taxon>Fungi incertae sedis</taxon>
        <taxon>Mucoromycota</taxon>
        <taxon>Glomeromycotina</taxon>
        <taxon>Glomeromycetes</taxon>
        <taxon>Glomerales</taxon>
        <taxon>Glomeraceae</taxon>
        <taxon>Funneliformis</taxon>
    </lineage>
</organism>
<dbReference type="InterPro" id="IPR036920">
    <property type="entry name" value="Ribosomal_uL16_sf"/>
</dbReference>
<dbReference type="SUPFAM" id="SSF54686">
    <property type="entry name" value="Ribosomal protein L16p/L10e"/>
    <property type="match status" value="1"/>
</dbReference>
<dbReference type="AlphaFoldDB" id="A0A9W4WZG3"/>
<dbReference type="SUPFAM" id="SSF46561">
    <property type="entry name" value="Ribosomal protein L29 (L29p)"/>
    <property type="match status" value="1"/>
</dbReference>
<comment type="similarity">
    <text evidence="1 5">Belongs to the universal ribosomal protein uL16 family.</text>
</comment>
<dbReference type="PANTHER" id="PTHR12220">
    <property type="entry name" value="50S/60S RIBOSOMAL PROTEIN L16"/>
    <property type="match status" value="1"/>
</dbReference>
<dbReference type="Gene3D" id="3.90.1170.10">
    <property type="entry name" value="Ribosomal protein L10e/L16"/>
    <property type="match status" value="1"/>
</dbReference>
<dbReference type="Pfam" id="PF00252">
    <property type="entry name" value="Ribosomal_L16"/>
    <property type="match status" value="1"/>
</dbReference>
<dbReference type="InterPro" id="IPR020798">
    <property type="entry name" value="Ribosomal_uL16_CS"/>
</dbReference>
<evidence type="ECO:0000313" key="7">
    <source>
        <dbReference type="Proteomes" id="UP001153678"/>
    </source>
</evidence>
<gene>
    <name evidence="6" type="ORF">FWILDA_LOCUS14750</name>
</gene>
<dbReference type="InterPro" id="IPR016180">
    <property type="entry name" value="Ribosomal_uL16_dom"/>
</dbReference>
<dbReference type="PANTHER" id="PTHR12220:SF13">
    <property type="entry name" value="LARGE RIBOSOMAL SUBUNIT PROTEIN UL16M"/>
    <property type="match status" value="1"/>
</dbReference>
<accession>A0A9W4WZG3</accession>
<evidence type="ECO:0000313" key="6">
    <source>
        <dbReference type="EMBL" id="CAI2190788.1"/>
    </source>
</evidence>
<protein>
    <submittedName>
        <fullName evidence="6">6719_t:CDS:1</fullName>
    </submittedName>
</protein>
<dbReference type="InterPro" id="IPR000114">
    <property type="entry name" value="Ribosomal_uL16_bact-type"/>
</dbReference>
<dbReference type="EMBL" id="CAMKVN010006845">
    <property type="protein sequence ID" value="CAI2190788.1"/>
    <property type="molecule type" value="Genomic_DNA"/>
</dbReference>
<reference evidence="6" key="1">
    <citation type="submission" date="2022-08" db="EMBL/GenBank/DDBJ databases">
        <authorList>
            <person name="Kallberg Y."/>
            <person name="Tangrot J."/>
            <person name="Rosling A."/>
        </authorList>
    </citation>
    <scope>NUCLEOTIDE SEQUENCE</scope>
    <source>
        <strain evidence="6">Wild A</strain>
    </source>
</reference>